<dbReference type="Proteomes" id="UP000315423">
    <property type="component" value="Unassembled WGS sequence"/>
</dbReference>
<protein>
    <submittedName>
        <fullName evidence="1">Uncharacterized protein</fullName>
    </submittedName>
</protein>
<dbReference type="EMBL" id="QYBA01000127">
    <property type="protein sequence ID" value="TKY91805.1"/>
    <property type="molecule type" value="Genomic_DNA"/>
</dbReference>
<organism evidence="1 2">
    <name type="scientific">Candidatus Methanomarinus sp</name>
    <dbReference type="NCBI Taxonomy" id="3386244"/>
    <lineage>
        <taxon>Archaea</taxon>
        <taxon>Methanobacteriati</taxon>
        <taxon>Methanobacteriota</taxon>
        <taxon>Stenosarchaea group</taxon>
        <taxon>Methanomicrobia</taxon>
        <taxon>Methanosarcinales</taxon>
        <taxon>ANME-2 cluster</taxon>
        <taxon>Candidatus Methanocomedenaceae</taxon>
        <taxon>Candidatus Methanomarinus</taxon>
    </lineage>
</organism>
<reference evidence="1" key="1">
    <citation type="submission" date="2018-09" db="EMBL/GenBank/DDBJ databases">
        <title>A genomic encyclopedia of anaerobic methanotrophic archaea.</title>
        <authorList>
            <person name="Skennerton C.T."/>
            <person name="Chadwick G.L."/>
            <person name="Laso-Perez R."/>
            <person name="Leu A.O."/>
            <person name="Speth D.R."/>
            <person name="Yu H."/>
            <person name="Morgan-Lang C."/>
            <person name="Hatzenpichler R."/>
            <person name="Goudeau D."/>
            <person name="Malmstrom R."/>
            <person name="Woyke T."/>
            <person name="Hallam S."/>
            <person name="Tyson G.W."/>
            <person name="Wegener G."/>
            <person name="Boetius A."/>
            <person name="Orphan V.J."/>
        </authorList>
    </citation>
    <scope>NUCLEOTIDE SEQUENCE</scope>
    <source>
        <strain evidence="1">CONS3730D10UFb2</strain>
    </source>
</reference>
<comment type="caution">
    <text evidence="1">The sequence shown here is derived from an EMBL/GenBank/DDBJ whole genome shotgun (WGS) entry which is preliminary data.</text>
</comment>
<proteinExistence type="predicted"/>
<name>A0AC61SB55_9EURY</name>
<feature type="non-terminal residue" evidence="1">
    <location>
        <position position="1"/>
    </location>
</feature>
<sequence length="404" mass="46420">FPKKTQQQLLYIVNLFLPAVLIGFTGFAWGGYFILHTILISFTLILSIYYLIRKRSMDGIKRVWIFTVITLILGTGLAYLLYPVKGLCEISRAMQMLSMQKAPLVYASTADLQPTCFTSYEMVFGPWVIIGVILLLTGMFALFKTDKMDKLNNIRGIYLLSLIIVTLIPAVKAYHFLDIFSMFAFVGIGIGAVYIFNRIDTIKQDRPRQFSKAIIIIIVSLMLYSMAVSSAHMIPHTKELWPENYSIAYKYIKNNTDEDALFFNWWDYGNSIGYTGNRRTVIDQMNIRDCDVIPVSKVIMGTDPEEGLKIVKEYKEKYNSSEVYLLITRNDAMLSSIIGYCAGYEMNNIFITFHDSKLKAMTPISASSIYYRLWNGDYIEGYELFYENADVKIFKLNCNEQNPR</sequence>
<gene>
    <name evidence="1" type="ORF">C5S46_03910</name>
</gene>
<evidence type="ECO:0000313" key="1">
    <source>
        <dbReference type="EMBL" id="TKY91805.1"/>
    </source>
</evidence>
<accession>A0AC61SB55</accession>
<evidence type="ECO:0000313" key="2">
    <source>
        <dbReference type="Proteomes" id="UP000315423"/>
    </source>
</evidence>